<dbReference type="CDD" id="cd01948">
    <property type="entry name" value="EAL"/>
    <property type="match status" value="1"/>
</dbReference>
<evidence type="ECO:0000259" key="3">
    <source>
        <dbReference type="PROSITE" id="PS50883"/>
    </source>
</evidence>
<sequence length="986" mass="112527">MRNHLKKITITAIWGVVFTSLVLLFYFPMIGHALNENKRVLFISSYSENFPTVPLQIKGIQSALDEKVSLDIEYMDTKRLDTVENKQLFYENLAYKLKNLPPYDAVLVGDDNALQFMIDYHDTLFPQIPVVFFGINDFDRGKSAAESPYFTGMFEKFSMVETIKIAHKFNPKASQVIGIVDSSLTGQGDQGQFLATQSEFDNLDFRVLNVSDYTFAEFGEVLKNLDNDAILLYLSMNQDKNGVVKDLSDQYQFLKDNTTIPVYRTSIGGIGDGILGGKLIDYEAFGRISGNLIMDILNGKSVESMGLIEDTPYYYIFDYDLIKKFNIPESLIPQNAVLINKEPSPLEKYREIFVSIGVLIIFLLIVSLILIVDNLKRRTIQKQLQESYERLKISNDHLEKTEDKLRTQYEVIEKSLKEVGILNQKYAIATEITNSAVWELDLDTNEILISDNFSNVSRILNENEKFEDLLSRLTDPEHKNRLLYEIQSYCTGRKNEIDIQIPINDENNKVKWLLFRGRGISQGNGLIKQIHGILMDTTRMKEQEDYIEYLATHDFLTDLPNRMSFLEKLADALDSGKPGAVLLFDIDNFKAINDTQGHVYGDEILKMIAHRLSDLSNEKTFVSRFGGDEFLILIKNVNGTQEVENFAQIIKAAFDKAFVLNGKANNINISMGLTCFPEDSCDINQIIMNADTAMYHVKHSGKNNYIFYYSEMKDIINTRIEIEAIIREALETDGFKLLYQPQVDLCSAQIHGFEALLRLKDHNIQPDQFIPVAEDTGLIINIGRWVAKSAIEQFAKWRDMGLGEKIIAINYSSKQLKDKNFIAYLGQLITTHAVKPEMIEIEITESILLENDTETMSFLQGLKDAGFKIALDDFGTGYSSLNYLTYIPVDKVKLDKSINEKFLNLKNNQVMDSLISLAHSLKLEITAEGIEDWNQYWQLKRGGCDYIQGYLFSKPLDSAAAENIFNHIFEIDDENKPVNDLINPFF</sequence>
<dbReference type="SUPFAM" id="SSF55785">
    <property type="entry name" value="PYP-like sensor domain (PAS domain)"/>
    <property type="match status" value="1"/>
</dbReference>
<protein>
    <submittedName>
        <fullName evidence="5">EAL domain-containing protein</fullName>
    </submittedName>
</protein>
<dbReference type="SUPFAM" id="SSF55073">
    <property type="entry name" value="Nucleotide cyclase"/>
    <property type="match status" value="1"/>
</dbReference>
<proteinExistence type="predicted"/>
<dbReference type="SUPFAM" id="SSF141868">
    <property type="entry name" value="EAL domain-like"/>
    <property type="match status" value="1"/>
</dbReference>
<dbReference type="InterPro" id="IPR001633">
    <property type="entry name" value="EAL_dom"/>
</dbReference>
<feature type="transmembrane region" description="Helical" evidence="2">
    <location>
        <begin position="12"/>
        <end position="34"/>
    </location>
</feature>
<gene>
    <name evidence="5" type="ORF">LNN31_09445</name>
</gene>
<dbReference type="SMART" id="SM00267">
    <property type="entry name" value="GGDEF"/>
    <property type="match status" value="1"/>
</dbReference>
<evidence type="ECO:0000313" key="6">
    <source>
        <dbReference type="Proteomes" id="UP001163550"/>
    </source>
</evidence>
<keyword evidence="1" id="KW-0175">Coiled coil</keyword>
<dbReference type="RefSeq" id="WP_228879710.1">
    <property type="nucleotide sequence ID" value="NZ_CABIIK010000015.1"/>
</dbReference>
<feature type="coiled-coil region" evidence="1">
    <location>
        <begin position="381"/>
        <end position="408"/>
    </location>
</feature>
<dbReference type="InterPro" id="IPR000160">
    <property type="entry name" value="GGDEF_dom"/>
</dbReference>
<feature type="domain" description="EAL" evidence="3">
    <location>
        <begin position="719"/>
        <end position="969"/>
    </location>
</feature>
<evidence type="ECO:0000256" key="1">
    <source>
        <dbReference type="SAM" id="Coils"/>
    </source>
</evidence>
<dbReference type="Pfam" id="PF00990">
    <property type="entry name" value="GGDEF"/>
    <property type="match status" value="1"/>
</dbReference>
<dbReference type="InterPro" id="IPR052155">
    <property type="entry name" value="Biofilm_reg_signaling"/>
</dbReference>
<dbReference type="Gene3D" id="3.30.450.20">
    <property type="entry name" value="PAS domain"/>
    <property type="match status" value="1"/>
</dbReference>
<dbReference type="EMBL" id="CP087994">
    <property type="protein sequence ID" value="UYO64626.1"/>
    <property type="molecule type" value="Genomic_DNA"/>
</dbReference>
<dbReference type="InterPro" id="IPR029787">
    <property type="entry name" value="Nucleotide_cyclase"/>
</dbReference>
<dbReference type="InterPro" id="IPR035919">
    <property type="entry name" value="EAL_sf"/>
</dbReference>
<feature type="transmembrane region" description="Helical" evidence="2">
    <location>
        <begin position="352"/>
        <end position="372"/>
    </location>
</feature>
<dbReference type="Gene3D" id="3.30.70.270">
    <property type="match status" value="1"/>
</dbReference>
<dbReference type="PROSITE" id="PS50887">
    <property type="entry name" value="GGDEF"/>
    <property type="match status" value="1"/>
</dbReference>
<dbReference type="NCBIfam" id="TIGR00254">
    <property type="entry name" value="GGDEF"/>
    <property type="match status" value="1"/>
</dbReference>
<dbReference type="Gene3D" id="3.40.50.2300">
    <property type="match status" value="2"/>
</dbReference>
<dbReference type="InterPro" id="IPR043128">
    <property type="entry name" value="Rev_trsase/Diguanyl_cyclase"/>
</dbReference>
<name>A0ABY6HJA4_9FIRM</name>
<evidence type="ECO:0000256" key="2">
    <source>
        <dbReference type="SAM" id="Phobius"/>
    </source>
</evidence>
<dbReference type="SMART" id="SM00052">
    <property type="entry name" value="EAL"/>
    <property type="match status" value="1"/>
</dbReference>
<reference evidence="5" key="1">
    <citation type="submission" date="2021-11" db="EMBL/GenBank/DDBJ databases">
        <title>Isoprene-degrading acetogen.</title>
        <authorList>
            <person name="Yang Y."/>
            <person name="Jin H."/>
            <person name="Yan J."/>
        </authorList>
    </citation>
    <scope>NUCLEOTIDE SEQUENCE</scope>
    <source>
        <strain evidence="5">Berkeley</strain>
    </source>
</reference>
<evidence type="ECO:0000313" key="5">
    <source>
        <dbReference type="EMBL" id="UYO64626.1"/>
    </source>
</evidence>
<dbReference type="Pfam" id="PF00563">
    <property type="entry name" value="EAL"/>
    <property type="match status" value="1"/>
</dbReference>
<dbReference type="PANTHER" id="PTHR44757:SF2">
    <property type="entry name" value="BIOFILM ARCHITECTURE MAINTENANCE PROTEIN MBAA"/>
    <property type="match status" value="1"/>
</dbReference>
<keyword evidence="2" id="KW-1133">Transmembrane helix</keyword>
<dbReference type="PROSITE" id="PS50883">
    <property type="entry name" value="EAL"/>
    <property type="match status" value="1"/>
</dbReference>
<dbReference type="InterPro" id="IPR035965">
    <property type="entry name" value="PAS-like_dom_sf"/>
</dbReference>
<dbReference type="PANTHER" id="PTHR44757">
    <property type="entry name" value="DIGUANYLATE CYCLASE DGCP"/>
    <property type="match status" value="1"/>
</dbReference>
<keyword evidence="6" id="KW-1185">Reference proteome</keyword>
<evidence type="ECO:0000259" key="4">
    <source>
        <dbReference type="PROSITE" id="PS50887"/>
    </source>
</evidence>
<keyword evidence="2" id="KW-0472">Membrane</keyword>
<dbReference type="Proteomes" id="UP001163550">
    <property type="component" value="Chromosome"/>
</dbReference>
<feature type="domain" description="GGDEF" evidence="4">
    <location>
        <begin position="577"/>
        <end position="710"/>
    </location>
</feature>
<accession>A0ABY6HJA4</accession>
<keyword evidence="2" id="KW-0812">Transmembrane</keyword>
<organism evidence="5 6">
    <name type="scientific">Acetobacterium wieringae</name>
    <dbReference type="NCBI Taxonomy" id="52694"/>
    <lineage>
        <taxon>Bacteria</taxon>
        <taxon>Bacillati</taxon>
        <taxon>Bacillota</taxon>
        <taxon>Clostridia</taxon>
        <taxon>Eubacteriales</taxon>
        <taxon>Eubacteriaceae</taxon>
        <taxon>Acetobacterium</taxon>
    </lineage>
</organism>
<dbReference type="Gene3D" id="3.20.20.450">
    <property type="entry name" value="EAL domain"/>
    <property type="match status" value="1"/>
</dbReference>
<dbReference type="CDD" id="cd01949">
    <property type="entry name" value="GGDEF"/>
    <property type="match status" value="1"/>
</dbReference>